<comment type="caution">
    <text evidence="2">The sequence shown here is derived from an EMBL/GenBank/DDBJ whole genome shotgun (WGS) entry which is preliminary data.</text>
</comment>
<evidence type="ECO:0000313" key="3">
    <source>
        <dbReference type="Proteomes" id="UP001139353"/>
    </source>
</evidence>
<feature type="domain" description="CobQ/CobB/MinD/ParA nucleotide binding" evidence="1">
    <location>
        <begin position="8"/>
        <end position="180"/>
    </location>
</feature>
<dbReference type="RefSeq" id="WP_275683393.1">
    <property type="nucleotide sequence ID" value="NZ_JAJLJH010000004.1"/>
</dbReference>
<sequence>MNSTIRVITVASMKGGSGKSTVAQNLAVSLELAGHGPVVMADTDAPQGSLSAWWNRREAETPAMAELAGGLAELPTKLQALAAAGYRWCIIDTGPRDPFEDERPAIAIRVADLVVIPAKTSIKDLEAAAPTIRYATEQGKRFLFVLNEVKANTLMTPQAVAVLSEYGPVVPKFLGDRTLFQSADNDGRTAIELQPKGKAAEEVRGLMEFVLSRFPEFAKPMKEKVRA</sequence>
<accession>A0A9X1YJL2</accession>
<evidence type="ECO:0000259" key="1">
    <source>
        <dbReference type="Pfam" id="PF01656"/>
    </source>
</evidence>
<organism evidence="2 3">
    <name type="scientific">Scleromatobacter humisilvae</name>
    <dbReference type="NCBI Taxonomy" id="2897159"/>
    <lineage>
        <taxon>Bacteria</taxon>
        <taxon>Pseudomonadati</taxon>
        <taxon>Pseudomonadota</taxon>
        <taxon>Betaproteobacteria</taxon>
        <taxon>Burkholderiales</taxon>
        <taxon>Sphaerotilaceae</taxon>
        <taxon>Scleromatobacter</taxon>
    </lineage>
</organism>
<dbReference type="InterPro" id="IPR002586">
    <property type="entry name" value="CobQ/CobB/MinD/ParA_Nub-bd_dom"/>
</dbReference>
<dbReference type="Gene3D" id="3.40.50.300">
    <property type="entry name" value="P-loop containing nucleotide triphosphate hydrolases"/>
    <property type="match status" value="1"/>
</dbReference>
<reference evidence="2" key="1">
    <citation type="submission" date="2021-11" db="EMBL/GenBank/DDBJ databases">
        <title>BS-T2-15 a new species belonging to the Comamonadaceae family isolated from the soil of a French oak forest.</title>
        <authorList>
            <person name="Mieszkin S."/>
            <person name="Alain K."/>
        </authorList>
    </citation>
    <scope>NUCLEOTIDE SEQUENCE</scope>
    <source>
        <strain evidence="2">BS-T2-15</strain>
    </source>
</reference>
<dbReference type="PANTHER" id="PTHR13696:SF96">
    <property type="entry name" value="COBQ_COBB_MIND_PARA NUCLEOTIDE BINDING DOMAIN-CONTAINING PROTEIN"/>
    <property type="match status" value="1"/>
</dbReference>
<keyword evidence="3" id="KW-1185">Reference proteome</keyword>
<dbReference type="InterPro" id="IPR050678">
    <property type="entry name" value="DNA_Partitioning_ATPase"/>
</dbReference>
<dbReference type="PIRSF" id="PIRSF009320">
    <property type="entry name" value="Nuc_binding_HP_1000"/>
    <property type="match status" value="1"/>
</dbReference>
<name>A0A9X1YJL2_9BURK</name>
<dbReference type="SUPFAM" id="SSF52540">
    <property type="entry name" value="P-loop containing nucleoside triphosphate hydrolases"/>
    <property type="match status" value="1"/>
</dbReference>
<protein>
    <submittedName>
        <fullName evidence="2">ParA family protein</fullName>
    </submittedName>
</protein>
<dbReference type="Pfam" id="PF01656">
    <property type="entry name" value="CbiA"/>
    <property type="match status" value="1"/>
</dbReference>
<dbReference type="InterPro" id="IPR027417">
    <property type="entry name" value="P-loop_NTPase"/>
</dbReference>
<dbReference type="AlphaFoldDB" id="A0A9X1YJL2"/>
<gene>
    <name evidence="2" type="ORF">LPC04_16725</name>
</gene>
<dbReference type="EMBL" id="JAJLJH010000004">
    <property type="protein sequence ID" value="MCK9687353.1"/>
    <property type="molecule type" value="Genomic_DNA"/>
</dbReference>
<evidence type="ECO:0000313" key="2">
    <source>
        <dbReference type="EMBL" id="MCK9687353.1"/>
    </source>
</evidence>
<proteinExistence type="predicted"/>
<dbReference type="Proteomes" id="UP001139353">
    <property type="component" value="Unassembled WGS sequence"/>
</dbReference>
<dbReference type="PANTHER" id="PTHR13696">
    <property type="entry name" value="P-LOOP CONTAINING NUCLEOSIDE TRIPHOSPHATE HYDROLASE"/>
    <property type="match status" value="1"/>
</dbReference>
<dbReference type="CDD" id="cd02042">
    <property type="entry name" value="ParAB_family"/>
    <property type="match status" value="1"/>
</dbReference>